<dbReference type="SUPFAM" id="SSF55874">
    <property type="entry name" value="ATPase domain of HSP90 chaperone/DNA topoisomerase II/histidine kinase"/>
    <property type="match status" value="1"/>
</dbReference>
<dbReference type="Gene3D" id="3.30.565.10">
    <property type="entry name" value="Histidine kinase-like ATPase, C-terminal domain"/>
    <property type="match status" value="1"/>
</dbReference>
<dbReference type="PRINTS" id="PR00344">
    <property type="entry name" value="BCTRLSENSOR"/>
</dbReference>
<sequence length="480" mass="54793">MTNLRFKYFDQIKNRKILPTASLKFQLTLGITIFSVLSLGSVTTWTSLRMQKLLVDSHKYKIEEMAKKFSHEVTVYSDMMSRDAAIQRVIEKPEVKEHLVWIRDNNGEIIAESMGFQEDINPQTHAQLLEYTNMPLKPKVALISDRYWIACGGPLKLSNQHLGKLYLVTDITREYTIFLSIIYSLIPLTIFVTLVLVIISAWYIRKSLEPLQKMSQLTETISADDLSDYRLKLEQAPSEVSMLANTCNKMLDRLSESWEQQRQFVSNVSHELRTPLTIVQGYLQSTLRRGNNLTPPQREGLEVAANEAERTIRLLQDLLELARADHGNLHFQIEPFEVNSLLLEVREMAQQFSQGRVRLEQIPGTIQIKADRNRLKQVLLNLIDNAIKYSEPEQPITLKVKQTDKKVYLSVCDQGQGIPLQHQSRIFERFYRVDEARTRAGGTGLGLSIVKTIVEGMGGRVTLLSKPGEGSIFTVILSGF</sequence>
<evidence type="ECO:0000256" key="6">
    <source>
        <dbReference type="ARBA" id="ARBA00022692"/>
    </source>
</evidence>
<evidence type="ECO:0000256" key="12">
    <source>
        <dbReference type="SAM" id="Phobius"/>
    </source>
</evidence>
<name>U7QU99_9CYAN</name>
<dbReference type="GO" id="GO:0000155">
    <property type="term" value="F:phosphorelay sensor kinase activity"/>
    <property type="evidence" value="ECO:0007669"/>
    <property type="project" value="InterPro"/>
</dbReference>
<comment type="catalytic activity">
    <reaction evidence="1">
        <text>ATP + protein L-histidine = ADP + protein N-phospho-L-histidine.</text>
        <dbReference type="EC" id="2.7.13.3"/>
    </reaction>
</comment>
<dbReference type="InterPro" id="IPR036097">
    <property type="entry name" value="HisK_dim/P_sf"/>
</dbReference>
<evidence type="ECO:0000256" key="9">
    <source>
        <dbReference type="ARBA" id="ARBA00023012"/>
    </source>
</evidence>
<accession>U7QU99</accession>
<dbReference type="PANTHER" id="PTHR45436:SF5">
    <property type="entry name" value="SENSOR HISTIDINE KINASE TRCS"/>
    <property type="match status" value="1"/>
</dbReference>
<keyword evidence="8 12" id="KW-1133">Transmembrane helix</keyword>
<evidence type="ECO:0000313" key="16">
    <source>
        <dbReference type="Proteomes" id="UP000017127"/>
    </source>
</evidence>
<dbReference type="EC" id="2.7.13.3" evidence="3"/>
<evidence type="ECO:0000256" key="7">
    <source>
        <dbReference type="ARBA" id="ARBA00022777"/>
    </source>
</evidence>
<evidence type="ECO:0000259" key="13">
    <source>
        <dbReference type="PROSITE" id="PS50109"/>
    </source>
</evidence>
<keyword evidence="4" id="KW-0597">Phosphoprotein</keyword>
<dbReference type="InterPro" id="IPR005467">
    <property type="entry name" value="His_kinase_dom"/>
</dbReference>
<evidence type="ECO:0000256" key="11">
    <source>
        <dbReference type="SAM" id="Coils"/>
    </source>
</evidence>
<evidence type="ECO:0000259" key="14">
    <source>
        <dbReference type="PROSITE" id="PS50885"/>
    </source>
</evidence>
<evidence type="ECO:0000313" key="15">
    <source>
        <dbReference type="EMBL" id="ERT09986.1"/>
    </source>
</evidence>
<dbReference type="InterPro" id="IPR004358">
    <property type="entry name" value="Sig_transdc_His_kin-like_C"/>
</dbReference>
<keyword evidence="11" id="KW-0175">Coiled coil</keyword>
<dbReference type="CDD" id="cd00082">
    <property type="entry name" value="HisKA"/>
    <property type="match status" value="1"/>
</dbReference>
<gene>
    <name evidence="15" type="ORF">M595_0230</name>
</gene>
<keyword evidence="7" id="KW-0418">Kinase</keyword>
<dbReference type="FunFam" id="3.30.565.10:FF:000006">
    <property type="entry name" value="Sensor histidine kinase WalK"/>
    <property type="match status" value="1"/>
</dbReference>
<proteinExistence type="predicted"/>
<keyword evidence="6 12" id="KW-0812">Transmembrane</keyword>
<dbReference type="AlphaFoldDB" id="U7QU99"/>
<dbReference type="SMART" id="SM00388">
    <property type="entry name" value="HisKA"/>
    <property type="match status" value="1"/>
</dbReference>
<dbReference type="SMART" id="SM00387">
    <property type="entry name" value="HATPase_c"/>
    <property type="match status" value="1"/>
</dbReference>
<dbReference type="Pfam" id="PF00512">
    <property type="entry name" value="HisKA"/>
    <property type="match status" value="1"/>
</dbReference>
<evidence type="ECO:0000256" key="3">
    <source>
        <dbReference type="ARBA" id="ARBA00012438"/>
    </source>
</evidence>
<dbReference type="OrthoDB" id="9763461at2"/>
<keyword evidence="16" id="KW-1185">Reference proteome</keyword>
<dbReference type="SUPFAM" id="SSF47384">
    <property type="entry name" value="Homodimeric domain of signal transducing histidine kinase"/>
    <property type="match status" value="1"/>
</dbReference>
<dbReference type="InterPro" id="IPR036890">
    <property type="entry name" value="HATPase_C_sf"/>
</dbReference>
<evidence type="ECO:0000256" key="8">
    <source>
        <dbReference type="ARBA" id="ARBA00022989"/>
    </source>
</evidence>
<organism evidence="15 16">
    <name type="scientific">Lyngbya aestuarii BL J</name>
    <dbReference type="NCBI Taxonomy" id="1348334"/>
    <lineage>
        <taxon>Bacteria</taxon>
        <taxon>Bacillati</taxon>
        <taxon>Cyanobacteriota</taxon>
        <taxon>Cyanophyceae</taxon>
        <taxon>Oscillatoriophycideae</taxon>
        <taxon>Oscillatoriales</taxon>
        <taxon>Microcoleaceae</taxon>
        <taxon>Lyngbya</taxon>
    </lineage>
</organism>
<comment type="caution">
    <text evidence="15">The sequence shown here is derived from an EMBL/GenBank/DDBJ whole genome shotgun (WGS) entry which is preliminary data.</text>
</comment>
<comment type="subcellular location">
    <subcellularLocation>
        <location evidence="2">Membrane</location>
    </subcellularLocation>
</comment>
<evidence type="ECO:0000256" key="4">
    <source>
        <dbReference type="ARBA" id="ARBA00022553"/>
    </source>
</evidence>
<dbReference type="InterPro" id="IPR003660">
    <property type="entry name" value="HAMP_dom"/>
</dbReference>
<dbReference type="CDD" id="cd06225">
    <property type="entry name" value="HAMP"/>
    <property type="match status" value="1"/>
</dbReference>
<dbReference type="Pfam" id="PF02518">
    <property type="entry name" value="HATPase_c"/>
    <property type="match status" value="1"/>
</dbReference>
<dbReference type="PROSITE" id="PS50885">
    <property type="entry name" value="HAMP"/>
    <property type="match status" value="1"/>
</dbReference>
<dbReference type="PROSITE" id="PS50109">
    <property type="entry name" value="HIS_KIN"/>
    <property type="match status" value="1"/>
</dbReference>
<keyword evidence="5" id="KW-0808">Transferase</keyword>
<dbReference type="Gene3D" id="1.10.287.130">
    <property type="match status" value="1"/>
</dbReference>
<dbReference type="EMBL" id="AUZM01000001">
    <property type="protein sequence ID" value="ERT09986.1"/>
    <property type="molecule type" value="Genomic_DNA"/>
</dbReference>
<feature type="coiled-coil region" evidence="11">
    <location>
        <begin position="298"/>
        <end position="325"/>
    </location>
</feature>
<dbReference type="GO" id="GO:0005886">
    <property type="term" value="C:plasma membrane"/>
    <property type="evidence" value="ECO:0007669"/>
    <property type="project" value="TreeGrafter"/>
</dbReference>
<evidence type="ECO:0000256" key="1">
    <source>
        <dbReference type="ARBA" id="ARBA00000085"/>
    </source>
</evidence>
<dbReference type="InterPro" id="IPR003594">
    <property type="entry name" value="HATPase_dom"/>
</dbReference>
<feature type="domain" description="Histidine kinase" evidence="13">
    <location>
        <begin position="267"/>
        <end position="480"/>
    </location>
</feature>
<feature type="transmembrane region" description="Helical" evidence="12">
    <location>
        <begin position="175"/>
        <end position="204"/>
    </location>
</feature>
<dbReference type="RefSeq" id="WP_023064047.1">
    <property type="nucleotide sequence ID" value="NZ_AUZM01000001.1"/>
</dbReference>
<dbReference type="Gene3D" id="6.10.340.10">
    <property type="match status" value="1"/>
</dbReference>
<dbReference type="FunFam" id="1.10.287.130:FF:000001">
    <property type="entry name" value="Two-component sensor histidine kinase"/>
    <property type="match status" value="1"/>
</dbReference>
<keyword evidence="9" id="KW-0902">Two-component regulatory system</keyword>
<dbReference type="InterPro" id="IPR003661">
    <property type="entry name" value="HisK_dim/P_dom"/>
</dbReference>
<dbReference type="Proteomes" id="UP000017127">
    <property type="component" value="Unassembled WGS sequence"/>
</dbReference>
<feature type="transmembrane region" description="Helical" evidence="12">
    <location>
        <begin position="21"/>
        <end position="45"/>
    </location>
</feature>
<dbReference type="PATRIC" id="fig|1348334.3.peg.226"/>
<evidence type="ECO:0000256" key="2">
    <source>
        <dbReference type="ARBA" id="ARBA00004370"/>
    </source>
</evidence>
<keyword evidence="10 12" id="KW-0472">Membrane</keyword>
<dbReference type="CDD" id="cd00075">
    <property type="entry name" value="HATPase"/>
    <property type="match status" value="1"/>
</dbReference>
<dbReference type="PANTHER" id="PTHR45436">
    <property type="entry name" value="SENSOR HISTIDINE KINASE YKOH"/>
    <property type="match status" value="1"/>
</dbReference>
<protein>
    <recommendedName>
        <fullName evidence="3">histidine kinase</fullName>
        <ecNumber evidence="3">2.7.13.3</ecNumber>
    </recommendedName>
</protein>
<evidence type="ECO:0000256" key="5">
    <source>
        <dbReference type="ARBA" id="ARBA00022679"/>
    </source>
</evidence>
<reference evidence="15 16" key="1">
    <citation type="journal article" date="2013" name="Front. Microbiol.">
        <title>Comparative genomic analyses of the cyanobacterium, Lyngbya aestuarii BL J, a powerful hydrogen producer.</title>
        <authorList>
            <person name="Kothari A."/>
            <person name="Vaughn M."/>
            <person name="Garcia-Pichel F."/>
        </authorList>
    </citation>
    <scope>NUCLEOTIDE SEQUENCE [LARGE SCALE GENOMIC DNA]</scope>
    <source>
        <strain evidence="15 16">BL J</strain>
    </source>
</reference>
<evidence type="ECO:0000256" key="10">
    <source>
        <dbReference type="ARBA" id="ARBA00023136"/>
    </source>
</evidence>
<feature type="domain" description="HAMP" evidence="14">
    <location>
        <begin position="205"/>
        <end position="259"/>
    </location>
</feature>
<dbReference type="InterPro" id="IPR050428">
    <property type="entry name" value="TCS_sensor_his_kinase"/>
</dbReference>